<dbReference type="EMBL" id="ML179829">
    <property type="protein sequence ID" value="THU81204.1"/>
    <property type="molecule type" value="Genomic_DNA"/>
</dbReference>
<protein>
    <submittedName>
        <fullName evidence="1">Uncharacterized protein</fullName>
    </submittedName>
</protein>
<feature type="non-terminal residue" evidence="1">
    <location>
        <position position="1"/>
    </location>
</feature>
<reference evidence="1 2" key="1">
    <citation type="journal article" date="2019" name="Nat. Ecol. Evol.">
        <title>Megaphylogeny resolves global patterns of mushroom evolution.</title>
        <authorList>
            <person name="Varga T."/>
            <person name="Krizsan K."/>
            <person name="Foldi C."/>
            <person name="Dima B."/>
            <person name="Sanchez-Garcia M."/>
            <person name="Sanchez-Ramirez S."/>
            <person name="Szollosi G.J."/>
            <person name="Szarkandi J.G."/>
            <person name="Papp V."/>
            <person name="Albert L."/>
            <person name="Andreopoulos W."/>
            <person name="Angelini C."/>
            <person name="Antonin V."/>
            <person name="Barry K.W."/>
            <person name="Bougher N.L."/>
            <person name="Buchanan P."/>
            <person name="Buyck B."/>
            <person name="Bense V."/>
            <person name="Catcheside P."/>
            <person name="Chovatia M."/>
            <person name="Cooper J."/>
            <person name="Damon W."/>
            <person name="Desjardin D."/>
            <person name="Finy P."/>
            <person name="Geml J."/>
            <person name="Haridas S."/>
            <person name="Hughes K."/>
            <person name="Justo A."/>
            <person name="Karasinski D."/>
            <person name="Kautmanova I."/>
            <person name="Kiss B."/>
            <person name="Kocsube S."/>
            <person name="Kotiranta H."/>
            <person name="LaButti K.M."/>
            <person name="Lechner B.E."/>
            <person name="Liimatainen K."/>
            <person name="Lipzen A."/>
            <person name="Lukacs Z."/>
            <person name="Mihaltcheva S."/>
            <person name="Morgado L.N."/>
            <person name="Niskanen T."/>
            <person name="Noordeloos M.E."/>
            <person name="Ohm R.A."/>
            <person name="Ortiz-Santana B."/>
            <person name="Ovrebo C."/>
            <person name="Racz N."/>
            <person name="Riley R."/>
            <person name="Savchenko A."/>
            <person name="Shiryaev A."/>
            <person name="Soop K."/>
            <person name="Spirin V."/>
            <person name="Szebenyi C."/>
            <person name="Tomsovsky M."/>
            <person name="Tulloss R.E."/>
            <person name="Uehling J."/>
            <person name="Grigoriev I.V."/>
            <person name="Vagvolgyi C."/>
            <person name="Papp T."/>
            <person name="Martin F.M."/>
            <person name="Miettinen O."/>
            <person name="Hibbett D.S."/>
            <person name="Nagy L.G."/>
        </authorList>
    </citation>
    <scope>NUCLEOTIDE SEQUENCE [LARGE SCALE GENOMIC DNA]</scope>
    <source>
        <strain evidence="1 2">CBS 962.96</strain>
    </source>
</reference>
<dbReference type="AlphaFoldDB" id="A0A4S8KYS8"/>
<proteinExistence type="predicted"/>
<keyword evidence="2" id="KW-1185">Reference proteome</keyword>
<evidence type="ECO:0000313" key="1">
    <source>
        <dbReference type="EMBL" id="THU81204.1"/>
    </source>
</evidence>
<accession>A0A4S8KYS8</accession>
<sequence>FINRSWRWMSAYRLGLSGKAAEWTVRKQKGHRAVSASAMMHLDAVVEES</sequence>
<name>A0A4S8KYS8_DENBC</name>
<organism evidence="1 2">
    <name type="scientific">Dendrothele bispora (strain CBS 962.96)</name>
    <dbReference type="NCBI Taxonomy" id="1314807"/>
    <lineage>
        <taxon>Eukaryota</taxon>
        <taxon>Fungi</taxon>
        <taxon>Dikarya</taxon>
        <taxon>Basidiomycota</taxon>
        <taxon>Agaricomycotina</taxon>
        <taxon>Agaricomycetes</taxon>
        <taxon>Agaricomycetidae</taxon>
        <taxon>Agaricales</taxon>
        <taxon>Agaricales incertae sedis</taxon>
        <taxon>Dendrothele</taxon>
    </lineage>
</organism>
<dbReference type="Proteomes" id="UP000297245">
    <property type="component" value="Unassembled WGS sequence"/>
</dbReference>
<evidence type="ECO:0000313" key="2">
    <source>
        <dbReference type="Proteomes" id="UP000297245"/>
    </source>
</evidence>
<gene>
    <name evidence="1" type="ORF">K435DRAFT_694063</name>
</gene>
<dbReference type="OrthoDB" id="2449121at2759"/>